<accession>A0A6J6XRR7</accession>
<feature type="region of interest" description="Disordered" evidence="1">
    <location>
        <begin position="1"/>
        <end position="21"/>
    </location>
</feature>
<feature type="compositionally biased region" description="Basic and acidic residues" evidence="1">
    <location>
        <begin position="52"/>
        <end position="63"/>
    </location>
</feature>
<sequence>MSSDFARNESVNSEGMDSDSFHTRSRYAVSASVATTPTITPVVAPVETPTEETSRVDTDGGDHDRYAHFCRKDDIMRAMVTGESIVALCGKRWVPTRDPERFPICPTCIERKAAGWTL</sequence>
<protein>
    <submittedName>
        <fullName evidence="2">Unannotated protein</fullName>
    </submittedName>
</protein>
<name>A0A6J6XRR7_9ZZZZ</name>
<feature type="compositionally biased region" description="Polar residues" evidence="1">
    <location>
        <begin position="1"/>
        <end position="15"/>
    </location>
</feature>
<evidence type="ECO:0000256" key="1">
    <source>
        <dbReference type="SAM" id="MobiDB-lite"/>
    </source>
</evidence>
<dbReference type="EMBL" id="CAFAAH010000113">
    <property type="protein sequence ID" value="CAB4797898.1"/>
    <property type="molecule type" value="Genomic_DNA"/>
</dbReference>
<feature type="region of interest" description="Disordered" evidence="1">
    <location>
        <begin position="40"/>
        <end position="63"/>
    </location>
</feature>
<evidence type="ECO:0000313" key="2">
    <source>
        <dbReference type="EMBL" id="CAB4797898.1"/>
    </source>
</evidence>
<dbReference type="AlphaFoldDB" id="A0A6J6XRR7"/>
<reference evidence="2" key="1">
    <citation type="submission" date="2020-05" db="EMBL/GenBank/DDBJ databases">
        <authorList>
            <person name="Chiriac C."/>
            <person name="Salcher M."/>
            <person name="Ghai R."/>
            <person name="Kavagutti S V."/>
        </authorList>
    </citation>
    <scope>NUCLEOTIDE SEQUENCE</scope>
</reference>
<proteinExistence type="predicted"/>
<gene>
    <name evidence="2" type="ORF">UFOPK2996_00901</name>
</gene>
<dbReference type="Pfam" id="PF11238">
    <property type="entry name" value="DUF3039"/>
    <property type="match status" value="1"/>
</dbReference>
<dbReference type="InterPro" id="IPR021400">
    <property type="entry name" value="DUF3039"/>
</dbReference>
<organism evidence="2">
    <name type="scientific">freshwater metagenome</name>
    <dbReference type="NCBI Taxonomy" id="449393"/>
    <lineage>
        <taxon>unclassified sequences</taxon>
        <taxon>metagenomes</taxon>
        <taxon>ecological metagenomes</taxon>
    </lineage>
</organism>